<dbReference type="EMBL" id="BMAT01001117">
    <property type="protein sequence ID" value="GFR79878.1"/>
    <property type="molecule type" value="Genomic_DNA"/>
</dbReference>
<dbReference type="Proteomes" id="UP000762676">
    <property type="component" value="Unassembled WGS sequence"/>
</dbReference>
<evidence type="ECO:0000313" key="1">
    <source>
        <dbReference type="EMBL" id="GFR79878.1"/>
    </source>
</evidence>
<comment type="caution">
    <text evidence="1">The sequence shown here is derived from an EMBL/GenBank/DDBJ whole genome shotgun (WGS) entry which is preliminary data.</text>
</comment>
<keyword evidence="2" id="KW-1185">Reference proteome</keyword>
<protein>
    <submittedName>
        <fullName evidence="1">Uncharacterized protein</fullName>
    </submittedName>
</protein>
<gene>
    <name evidence="1" type="ORF">ElyMa_000566200</name>
</gene>
<name>A0AAV4G4J6_9GAST</name>
<reference evidence="1 2" key="1">
    <citation type="journal article" date="2021" name="Elife">
        <title>Chloroplast acquisition without the gene transfer in kleptoplastic sea slugs, Plakobranchus ocellatus.</title>
        <authorList>
            <person name="Maeda T."/>
            <person name="Takahashi S."/>
            <person name="Yoshida T."/>
            <person name="Shimamura S."/>
            <person name="Takaki Y."/>
            <person name="Nagai Y."/>
            <person name="Toyoda A."/>
            <person name="Suzuki Y."/>
            <person name="Arimoto A."/>
            <person name="Ishii H."/>
            <person name="Satoh N."/>
            <person name="Nishiyama T."/>
            <person name="Hasebe M."/>
            <person name="Maruyama T."/>
            <person name="Minagawa J."/>
            <person name="Obokata J."/>
            <person name="Shigenobu S."/>
        </authorList>
    </citation>
    <scope>NUCLEOTIDE SEQUENCE [LARGE SCALE GENOMIC DNA]</scope>
</reference>
<sequence length="71" mass="8093">MRPGNVCKAFLRDSTLARQGSVGAQEISVRELSVYHKTTTPRRPNVSETRCNVYTAHKKTFSLRENRISEI</sequence>
<accession>A0AAV4G4J6</accession>
<proteinExistence type="predicted"/>
<evidence type="ECO:0000313" key="2">
    <source>
        <dbReference type="Proteomes" id="UP000762676"/>
    </source>
</evidence>
<organism evidence="1 2">
    <name type="scientific">Elysia marginata</name>
    <dbReference type="NCBI Taxonomy" id="1093978"/>
    <lineage>
        <taxon>Eukaryota</taxon>
        <taxon>Metazoa</taxon>
        <taxon>Spiralia</taxon>
        <taxon>Lophotrochozoa</taxon>
        <taxon>Mollusca</taxon>
        <taxon>Gastropoda</taxon>
        <taxon>Heterobranchia</taxon>
        <taxon>Euthyneura</taxon>
        <taxon>Panpulmonata</taxon>
        <taxon>Sacoglossa</taxon>
        <taxon>Placobranchoidea</taxon>
        <taxon>Plakobranchidae</taxon>
        <taxon>Elysia</taxon>
    </lineage>
</organism>
<dbReference type="AlphaFoldDB" id="A0AAV4G4J6"/>